<dbReference type="SUPFAM" id="SSF52402">
    <property type="entry name" value="Adenine nucleotide alpha hydrolases-like"/>
    <property type="match status" value="2"/>
</dbReference>
<evidence type="ECO:0000259" key="1">
    <source>
        <dbReference type="Pfam" id="PF00582"/>
    </source>
</evidence>
<gene>
    <name evidence="2" type="ORF">AK829_10410</name>
</gene>
<proteinExistence type="predicted"/>
<evidence type="ECO:0000313" key="2">
    <source>
        <dbReference type="EMBL" id="AKV60004.1"/>
    </source>
</evidence>
<sequence>MGWDAQNTEAIEFAAWLGRSLPVKVKVLSAVEGTWKKPLSGKKYKRWFRDRAQEFELQAKRVLKAHIPRDQWAKDFAELAERTDVAGSLYSCAADFSADMIVLGSRVKTQKSRFRPSSTADELMHSSPVPLGLAPRGVKLSRKGITRITYALIESSKSAQPRDEGRFSGLPYAATLACVLGVPLRIIAFSPQEQTDDLSLAAEWNESTLGLLDRARDQAYGVASAMGPACADNFDVHAFVASGKGWKRSIDSVKWKKGDLLCMGSQPSDQLKRVFVGSREGEFIRFAPVPVIIHPRGVK</sequence>
<dbReference type="Pfam" id="PF00582">
    <property type="entry name" value="Usp"/>
    <property type="match status" value="2"/>
</dbReference>
<dbReference type="STRING" id="156976.AK829_10410"/>
<dbReference type="InterPro" id="IPR014729">
    <property type="entry name" value="Rossmann-like_a/b/a_fold"/>
</dbReference>
<dbReference type="InterPro" id="IPR006016">
    <property type="entry name" value="UspA"/>
</dbReference>
<dbReference type="Gene3D" id="3.40.50.620">
    <property type="entry name" value="HUPs"/>
    <property type="match status" value="2"/>
</dbReference>
<reference evidence="2 3" key="1">
    <citation type="submission" date="2015-08" db="EMBL/GenBank/DDBJ databases">
        <authorList>
            <person name="Babu N.S."/>
            <person name="Beckwith C.J."/>
            <person name="Beseler K.G."/>
            <person name="Brison A."/>
            <person name="Carone J.V."/>
            <person name="Caskin T.P."/>
            <person name="Diamond M."/>
            <person name="Durham M.E."/>
            <person name="Foxe J.M."/>
            <person name="Go M."/>
            <person name="Henderson B.A."/>
            <person name="Jones I.B."/>
            <person name="McGettigan J.A."/>
            <person name="Micheletti S.J."/>
            <person name="Nasrallah M.E."/>
            <person name="Ortiz D."/>
            <person name="Piller C.R."/>
            <person name="Privatt S.R."/>
            <person name="Schneider S.L."/>
            <person name="Sharp S."/>
            <person name="Smith T.C."/>
            <person name="Stanton J.D."/>
            <person name="Ullery H.E."/>
            <person name="Wilson R.J."/>
            <person name="Serrano M.G."/>
            <person name="Buck G."/>
            <person name="Lee V."/>
            <person name="Wang Y."/>
            <person name="Carvalho R."/>
            <person name="Voegtly L."/>
            <person name="Shi R."/>
            <person name="Duckworth R."/>
            <person name="Johnson A."/>
            <person name="Loviza R."/>
            <person name="Walstead R."/>
            <person name="Shah Z."/>
            <person name="Kiflezghi M."/>
            <person name="Wade K."/>
            <person name="Ball S.L."/>
            <person name="Bradley K.W."/>
            <person name="Asai D.J."/>
            <person name="Bowman C.A."/>
            <person name="Russell D.A."/>
            <person name="Pope W.H."/>
            <person name="Jacobs-Sera D."/>
            <person name="Hendrix R.W."/>
            <person name="Hatfull G.F."/>
        </authorList>
    </citation>
    <scope>NUCLEOTIDE SEQUENCE [LARGE SCALE GENOMIC DNA]</scope>
    <source>
        <strain evidence="2 3">PUDD_83A45</strain>
    </source>
</reference>
<dbReference type="AlphaFoldDB" id="A0A0K1RF13"/>
<protein>
    <recommendedName>
        <fullName evidence="1">UspA domain-containing protein</fullName>
    </recommendedName>
</protein>
<dbReference type="Proteomes" id="UP000060016">
    <property type="component" value="Chromosome"/>
</dbReference>
<dbReference type="PATRIC" id="fig|156976.3.peg.2098"/>
<accession>A0A0K1RF13</accession>
<feature type="domain" description="UspA" evidence="1">
    <location>
        <begin position="172"/>
        <end position="293"/>
    </location>
</feature>
<feature type="domain" description="UspA" evidence="1">
    <location>
        <begin position="7"/>
        <end position="131"/>
    </location>
</feature>
<dbReference type="EMBL" id="CP012342">
    <property type="protein sequence ID" value="AKV60004.1"/>
    <property type="molecule type" value="Genomic_DNA"/>
</dbReference>
<dbReference type="KEGG" id="crie:AK829_10410"/>
<dbReference type="CDD" id="cd00293">
    <property type="entry name" value="USP-like"/>
    <property type="match status" value="1"/>
</dbReference>
<keyword evidence="3" id="KW-1185">Reference proteome</keyword>
<organism evidence="2 3">
    <name type="scientific">Corynebacterium riegelii</name>
    <dbReference type="NCBI Taxonomy" id="156976"/>
    <lineage>
        <taxon>Bacteria</taxon>
        <taxon>Bacillati</taxon>
        <taxon>Actinomycetota</taxon>
        <taxon>Actinomycetes</taxon>
        <taxon>Mycobacteriales</taxon>
        <taxon>Corynebacteriaceae</taxon>
        <taxon>Corynebacterium</taxon>
    </lineage>
</organism>
<evidence type="ECO:0000313" key="3">
    <source>
        <dbReference type="Proteomes" id="UP000060016"/>
    </source>
</evidence>
<name>A0A0K1RF13_9CORY</name>